<sequence length="242" mass="27228">MIMGAYRLFCLLCGYHLLASLSFVCWSFCLLVCPSLRSSFFLVHTFLQKVWKLVRIAQHRQHIKALNKQLHQNTATPSPRKTAVLLGNACQVPALQTAQTANHSTRSVAAHAAAHQKRVVFFVANQLQRILNGAFVQGVPRIDVGVVVVVDHAHKLYVDVLRQTVVEKVLHGLFTGQPENGFEMESLQEQSVDYAGSARSVQSFFHGAKIERWDDPPVRSTRDSASVFQRINQVLCLRSRHF</sequence>
<organism evidence="1 2">
    <name type="scientific">Clavispora lusitaniae (strain ATCC 42720)</name>
    <name type="common">Yeast</name>
    <name type="synonym">Candida lusitaniae</name>
    <dbReference type="NCBI Taxonomy" id="306902"/>
    <lineage>
        <taxon>Eukaryota</taxon>
        <taxon>Fungi</taxon>
        <taxon>Dikarya</taxon>
        <taxon>Ascomycota</taxon>
        <taxon>Saccharomycotina</taxon>
        <taxon>Pichiomycetes</taxon>
        <taxon>Metschnikowiaceae</taxon>
        <taxon>Clavispora</taxon>
    </lineage>
</organism>
<dbReference type="HOGENOM" id="CLU_1147095_0_0_1"/>
<dbReference type="VEuPathDB" id="FungiDB:CLUG_05149"/>
<gene>
    <name evidence="1" type="ORF">CLUG_05149</name>
</gene>
<reference evidence="1 2" key="1">
    <citation type="journal article" date="2009" name="Nature">
        <title>Evolution of pathogenicity and sexual reproduction in eight Candida genomes.</title>
        <authorList>
            <person name="Butler G."/>
            <person name="Rasmussen M.D."/>
            <person name="Lin M.F."/>
            <person name="Santos M.A."/>
            <person name="Sakthikumar S."/>
            <person name="Munro C.A."/>
            <person name="Rheinbay E."/>
            <person name="Grabherr M."/>
            <person name="Forche A."/>
            <person name="Reedy J.L."/>
            <person name="Agrafioti I."/>
            <person name="Arnaud M.B."/>
            <person name="Bates S."/>
            <person name="Brown A.J."/>
            <person name="Brunke S."/>
            <person name="Costanzo M.C."/>
            <person name="Fitzpatrick D.A."/>
            <person name="de Groot P.W."/>
            <person name="Harris D."/>
            <person name="Hoyer L.L."/>
            <person name="Hube B."/>
            <person name="Klis F.M."/>
            <person name="Kodira C."/>
            <person name="Lennard N."/>
            <person name="Logue M.E."/>
            <person name="Martin R."/>
            <person name="Neiman A.M."/>
            <person name="Nikolaou E."/>
            <person name="Quail M.A."/>
            <person name="Quinn J."/>
            <person name="Santos M.C."/>
            <person name="Schmitzberger F.F."/>
            <person name="Sherlock G."/>
            <person name="Shah P."/>
            <person name="Silverstein K.A."/>
            <person name="Skrzypek M.S."/>
            <person name="Soll D."/>
            <person name="Staggs R."/>
            <person name="Stansfield I."/>
            <person name="Stumpf M.P."/>
            <person name="Sudbery P.E."/>
            <person name="Srikantha T."/>
            <person name="Zeng Q."/>
            <person name="Berman J."/>
            <person name="Berriman M."/>
            <person name="Heitman J."/>
            <person name="Gow N.A."/>
            <person name="Lorenz M.C."/>
            <person name="Birren B.W."/>
            <person name="Kellis M."/>
            <person name="Cuomo C.A."/>
        </authorList>
    </citation>
    <scope>NUCLEOTIDE SEQUENCE [LARGE SCALE GENOMIC DNA]</scope>
    <source>
        <strain evidence="1 2">ATCC 42720</strain>
    </source>
</reference>
<dbReference type="EMBL" id="CH408081">
    <property type="protein sequence ID" value="EEQ41022.1"/>
    <property type="molecule type" value="Genomic_DNA"/>
</dbReference>
<dbReference type="Proteomes" id="UP000007703">
    <property type="component" value="Unassembled WGS sequence"/>
</dbReference>
<evidence type="ECO:0000313" key="2">
    <source>
        <dbReference type="Proteomes" id="UP000007703"/>
    </source>
</evidence>
<dbReference type="AlphaFoldDB" id="C4Y9S8"/>
<name>C4Y9S8_CLAL4</name>
<evidence type="ECO:0000313" key="1">
    <source>
        <dbReference type="EMBL" id="EEQ41022.1"/>
    </source>
</evidence>
<proteinExistence type="predicted"/>
<protein>
    <submittedName>
        <fullName evidence="1">Uncharacterized protein</fullName>
    </submittedName>
</protein>
<dbReference type="InParanoid" id="C4Y9S8"/>
<dbReference type="KEGG" id="clu:CLUG_05149"/>
<accession>C4Y9S8</accession>